<dbReference type="PROSITE" id="PS50975">
    <property type="entry name" value="ATP_GRASP"/>
    <property type="match status" value="1"/>
</dbReference>
<dbReference type="KEGG" id="mhor:MSHOH_0166"/>
<sequence length="409" mass="47892">MKPYAIVFNCYFNGLSIIQELGRNGVKCIAMDYIHDIGTFSKYATYQQCPNPLEDEDEFVNFLYNFCKELEHKPVLFPTNDQWAVAVSKNKKLLSEVSLPVVADWEVVEVLINKNLFYEIGEKMNYLTPRSWSVNDLNNLNEENFPIIAKPVFRRISSNENLKYITQNMDRLRFNVIKNKEELALFVKKEKVFIDKLVFQEYVNGMSDSMYTVGIYSNRHSEILGLFTGHKVRGYPAESGDCIIGECVKVPEYIIENTKRIVKELKYSGIAEFEYKKDLISGEFKLIEVNPRSWSWIGITPACGVSLPLIAYKDLCGQKVEYTESCLENSSVRYVKIIPDFFNCLFYYKKDYPQWDMSFFTWVKNVKAKRIVFAEFNARDWVISMRLLYSAFHELANIFKAKFFKHHRI</sequence>
<dbReference type="EMBL" id="CP009516">
    <property type="protein sequence ID" value="AKB76649.1"/>
    <property type="molecule type" value="Genomic_DNA"/>
</dbReference>
<organism evidence="4 5">
    <name type="scientific">Methanosarcina horonobensis HB-1 = JCM 15518</name>
    <dbReference type="NCBI Taxonomy" id="1434110"/>
    <lineage>
        <taxon>Archaea</taxon>
        <taxon>Methanobacteriati</taxon>
        <taxon>Methanobacteriota</taxon>
        <taxon>Stenosarchaea group</taxon>
        <taxon>Methanomicrobia</taxon>
        <taxon>Methanosarcinales</taxon>
        <taxon>Methanosarcinaceae</taxon>
        <taxon>Methanosarcina</taxon>
    </lineage>
</organism>
<dbReference type="OrthoDB" id="11959at2157"/>
<dbReference type="STRING" id="1434110.MSHOH_0166"/>
<dbReference type="RefSeq" id="WP_158024009.1">
    <property type="nucleotide sequence ID" value="NZ_CP009516.1"/>
</dbReference>
<proteinExistence type="predicted"/>
<keyword evidence="5" id="KW-1185">Reference proteome</keyword>
<evidence type="ECO:0000256" key="1">
    <source>
        <dbReference type="ARBA" id="ARBA00001936"/>
    </source>
</evidence>
<dbReference type="GO" id="GO:0005524">
    <property type="term" value="F:ATP binding"/>
    <property type="evidence" value="ECO:0007669"/>
    <property type="project" value="UniProtKB-UniRule"/>
</dbReference>
<reference evidence="4 5" key="1">
    <citation type="submission" date="2014-07" db="EMBL/GenBank/DDBJ databases">
        <title>Methanogenic archaea and the global carbon cycle.</title>
        <authorList>
            <person name="Henriksen J.R."/>
            <person name="Luke J."/>
            <person name="Reinhart S."/>
            <person name="Benedict M.N."/>
            <person name="Youngblut N.D."/>
            <person name="Metcalf M.E."/>
            <person name="Whitaker R.J."/>
            <person name="Metcalf W.W."/>
        </authorList>
    </citation>
    <scope>NUCLEOTIDE SEQUENCE [LARGE SCALE GENOMIC DNA]</scope>
    <source>
        <strain evidence="4 5">HB-1</strain>
    </source>
</reference>
<comment type="cofactor">
    <cofactor evidence="1">
        <name>Mn(2+)</name>
        <dbReference type="ChEBI" id="CHEBI:29035"/>
    </cofactor>
</comment>
<dbReference type="GO" id="GO:0046872">
    <property type="term" value="F:metal ion binding"/>
    <property type="evidence" value="ECO:0007669"/>
    <property type="project" value="InterPro"/>
</dbReference>
<dbReference type="PATRIC" id="fig|1434110.4.peg.189"/>
<evidence type="ECO:0000256" key="2">
    <source>
        <dbReference type="PROSITE-ProRule" id="PRU00409"/>
    </source>
</evidence>
<dbReference type="SUPFAM" id="SSF56059">
    <property type="entry name" value="Glutathione synthetase ATP-binding domain-like"/>
    <property type="match status" value="1"/>
</dbReference>
<dbReference type="Gene3D" id="3.30.470.20">
    <property type="entry name" value="ATP-grasp fold, B domain"/>
    <property type="match status" value="1"/>
</dbReference>
<dbReference type="InterPro" id="IPR011761">
    <property type="entry name" value="ATP-grasp"/>
</dbReference>
<evidence type="ECO:0000313" key="5">
    <source>
        <dbReference type="Proteomes" id="UP000033101"/>
    </source>
</evidence>
<evidence type="ECO:0000313" key="4">
    <source>
        <dbReference type="EMBL" id="AKB76649.1"/>
    </source>
</evidence>
<keyword evidence="2" id="KW-0547">Nucleotide-binding</keyword>
<gene>
    <name evidence="4" type="ORF">MSHOH_0166</name>
</gene>
<dbReference type="InterPro" id="IPR005479">
    <property type="entry name" value="CPAse_ATP-bd"/>
</dbReference>
<keyword evidence="2" id="KW-0067">ATP-binding</keyword>
<dbReference type="HOGENOM" id="CLU_034084_1_1_2"/>
<dbReference type="AlphaFoldDB" id="A0A0E3S618"/>
<protein>
    <recommendedName>
        <fullName evidence="3">ATP-grasp domain-containing protein</fullName>
    </recommendedName>
</protein>
<dbReference type="Proteomes" id="UP000033101">
    <property type="component" value="Chromosome"/>
</dbReference>
<accession>A0A0E3S618</accession>
<name>A0A0E3S618_9EURY</name>
<dbReference type="PROSITE" id="PS00867">
    <property type="entry name" value="CPSASE_2"/>
    <property type="match status" value="1"/>
</dbReference>
<feature type="domain" description="ATP-grasp" evidence="3">
    <location>
        <begin position="118"/>
        <end position="316"/>
    </location>
</feature>
<dbReference type="GeneID" id="24829283"/>
<evidence type="ECO:0000259" key="3">
    <source>
        <dbReference type="PROSITE" id="PS50975"/>
    </source>
</evidence>